<reference evidence="2 3" key="1">
    <citation type="submission" date="2018-10" db="EMBL/GenBank/DDBJ databases">
        <title>Falsibacillus sp. genome draft.</title>
        <authorList>
            <person name="Shi S."/>
        </authorList>
    </citation>
    <scope>NUCLEOTIDE SEQUENCE [LARGE SCALE GENOMIC DNA]</scope>
    <source>
        <strain evidence="2 3">GY 10110</strain>
    </source>
</reference>
<dbReference type="GO" id="GO:0019948">
    <property type="term" value="F:SUMO activating enzyme activity"/>
    <property type="evidence" value="ECO:0007669"/>
    <property type="project" value="TreeGrafter"/>
</dbReference>
<dbReference type="InterPro" id="IPR000594">
    <property type="entry name" value="ThiF_NAD_FAD-bd"/>
</dbReference>
<dbReference type="CDD" id="cd01483">
    <property type="entry name" value="E1_enzyme_family"/>
    <property type="match status" value="1"/>
</dbReference>
<dbReference type="AlphaFoldDB" id="A0A3L7JVT1"/>
<proteinExistence type="predicted"/>
<dbReference type="PANTHER" id="PTHR10953">
    <property type="entry name" value="UBIQUITIN-ACTIVATING ENZYME E1"/>
    <property type="match status" value="1"/>
</dbReference>
<dbReference type="SUPFAM" id="SSF69572">
    <property type="entry name" value="Activating enzymes of the ubiquitin-like proteins"/>
    <property type="match status" value="1"/>
</dbReference>
<feature type="domain" description="THIF-type NAD/FAD binding fold" evidence="1">
    <location>
        <begin position="124"/>
        <end position="358"/>
    </location>
</feature>
<dbReference type="Pfam" id="PF00899">
    <property type="entry name" value="ThiF"/>
    <property type="match status" value="1"/>
</dbReference>
<dbReference type="InterPro" id="IPR045886">
    <property type="entry name" value="ThiF/MoeB/HesA"/>
</dbReference>
<dbReference type="Proteomes" id="UP000276770">
    <property type="component" value="Unassembled WGS sequence"/>
</dbReference>
<evidence type="ECO:0000259" key="1">
    <source>
        <dbReference type="Pfam" id="PF00899"/>
    </source>
</evidence>
<name>A0A3L7JVT1_9BACI</name>
<organism evidence="2 3">
    <name type="scientific">Falsibacillus albus</name>
    <dbReference type="NCBI Taxonomy" id="2478915"/>
    <lineage>
        <taxon>Bacteria</taxon>
        <taxon>Bacillati</taxon>
        <taxon>Bacillota</taxon>
        <taxon>Bacilli</taxon>
        <taxon>Bacillales</taxon>
        <taxon>Bacillaceae</taxon>
        <taxon>Falsibacillus</taxon>
    </lineage>
</organism>
<dbReference type="GO" id="GO:0016779">
    <property type="term" value="F:nucleotidyltransferase activity"/>
    <property type="evidence" value="ECO:0007669"/>
    <property type="project" value="UniProtKB-KW"/>
</dbReference>
<evidence type="ECO:0000313" key="3">
    <source>
        <dbReference type="Proteomes" id="UP000276770"/>
    </source>
</evidence>
<dbReference type="Gene3D" id="3.40.50.720">
    <property type="entry name" value="NAD(P)-binding Rossmann-like Domain"/>
    <property type="match status" value="1"/>
</dbReference>
<dbReference type="EMBL" id="RCVZ01000008">
    <property type="protein sequence ID" value="RLQ94833.1"/>
    <property type="molecule type" value="Genomic_DNA"/>
</dbReference>
<dbReference type="PANTHER" id="PTHR10953:SF162">
    <property type="entry name" value="SUMO-ACTIVATING ENZYME SUBUNIT 1"/>
    <property type="match status" value="1"/>
</dbReference>
<evidence type="ECO:0000313" key="2">
    <source>
        <dbReference type="EMBL" id="RLQ94833.1"/>
    </source>
</evidence>
<keyword evidence="2" id="KW-0808">Transferase</keyword>
<dbReference type="GO" id="GO:0005737">
    <property type="term" value="C:cytoplasm"/>
    <property type="evidence" value="ECO:0007669"/>
    <property type="project" value="TreeGrafter"/>
</dbReference>
<protein>
    <submittedName>
        <fullName evidence="2">ThiF family adenylyltransferase</fullName>
    </submittedName>
</protein>
<comment type="caution">
    <text evidence="2">The sequence shown here is derived from an EMBL/GenBank/DDBJ whole genome shotgun (WGS) entry which is preliminary data.</text>
</comment>
<keyword evidence="3" id="KW-1185">Reference proteome</keyword>
<accession>A0A3L7JVT1</accession>
<keyword evidence="2" id="KW-0548">Nucleotidyltransferase</keyword>
<dbReference type="GO" id="GO:0016925">
    <property type="term" value="P:protein sumoylation"/>
    <property type="evidence" value="ECO:0007669"/>
    <property type="project" value="TreeGrafter"/>
</dbReference>
<gene>
    <name evidence="2" type="ORF">D9X91_12650</name>
</gene>
<dbReference type="InterPro" id="IPR035985">
    <property type="entry name" value="Ubiquitin-activating_enz"/>
</dbReference>
<sequence length="369" mass="41814">MGIVIIRFKPYVKVLLNESNKEVILSRPMKDGDHGDKYELSDMGLEMIRYLVQGISRQKLIENLKLESQDEKTEFEEILELLTSMKYIGYEEENANEKYKDIEQIYGRLIPLWGEIETKDMNRYDIQKSIMSKKVGIIGCGTIGMGIISKLVTVGIGNFVLVDNDVVSRTNLTRQCSFTLKDIGKSKVEVAKKFIQERLENNKIDIYNKKITSVEDLNVMDDVDIIVVASDEQQVDTIIQKYSIHTGIAVSYSGGYTGNTGKIFPVIIPNINHQYDCIIDYLQRVEGKSTEGYREINNGFKVSSNSSISEFISSIASFEIIKFLTGTTSPYLMDKVLFFNFSNYGIEEITIDNAHCSCIRNGSLPLLQS</sequence>